<dbReference type="Pfam" id="PF13391">
    <property type="entry name" value="HNH_2"/>
    <property type="match status" value="1"/>
</dbReference>
<evidence type="ECO:0000313" key="2">
    <source>
        <dbReference type="EMBL" id="KDQ18489.1"/>
    </source>
</evidence>
<accession>A0A067MSB1</accession>
<dbReference type="OrthoDB" id="2142759at2759"/>
<keyword evidence="3" id="KW-1185">Reference proteome</keyword>
<evidence type="ECO:0000259" key="1">
    <source>
        <dbReference type="Pfam" id="PF13391"/>
    </source>
</evidence>
<gene>
    <name evidence="2" type="ORF">BOTBODRAFT_28862</name>
</gene>
<dbReference type="HOGENOM" id="CLU_055165_2_0_1"/>
<dbReference type="InterPro" id="IPR003615">
    <property type="entry name" value="HNH_nuc"/>
</dbReference>
<dbReference type="AlphaFoldDB" id="A0A067MSB1"/>
<dbReference type="InParanoid" id="A0A067MSB1"/>
<evidence type="ECO:0000313" key="3">
    <source>
        <dbReference type="Proteomes" id="UP000027195"/>
    </source>
</evidence>
<proteinExistence type="predicted"/>
<sequence length="327" mass="37017">MANSASSRSGDNTAMERTPSCYKMPRNIRIYDSRGVEVAGVEQLPNGVWTGNRLYRALDVCFVAPTVRWWLAGRDSGREVMRDNEPVAQGYYDVMSQGGPLQIENTATPFFERTITPVTSPQVLKSSLVAPLRLRDGKCVITGRSPYAGRWTALQACHIVPLTHLELFNEHFSSLLLDDTFPEGQPLNSVQNGLILGCEFHAHFVKYDFSIDPDDGYRIVWFSSVIKSMAPHPEYVPGLRRADIPENQRVLDEVLRWHYTQAVLGNVRGAGVRWNDSWDEDLGGKFGRLDLSEKRWTDPERKGFLESELGVRLYDIAHRRNAPMYAV</sequence>
<protein>
    <recommendedName>
        <fullName evidence="1">HNH nuclease domain-containing protein</fullName>
    </recommendedName>
</protein>
<feature type="domain" description="HNH nuclease" evidence="1">
    <location>
        <begin position="139"/>
        <end position="212"/>
    </location>
</feature>
<reference evidence="3" key="1">
    <citation type="journal article" date="2014" name="Proc. Natl. Acad. Sci. U.S.A.">
        <title>Extensive sampling of basidiomycete genomes demonstrates inadequacy of the white-rot/brown-rot paradigm for wood decay fungi.</title>
        <authorList>
            <person name="Riley R."/>
            <person name="Salamov A.A."/>
            <person name="Brown D.W."/>
            <person name="Nagy L.G."/>
            <person name="Floudas D."/>
            <person name="Held B.W."/>
            <person name="Levasseur A."/>
            <person name="Lombard V."/>
            <person name="Morin E."/>
            <person name="Otillar R."/>
            <person name="Lindquist E.A."/>
            <person name="Sun H."/>
            <person name="LaButti K.M."/>
            <person name="Schmutz J."/>
            <person name="Jabbour D."/>
            <person name="Luo H."/>
            <person name="Baker S.E."/>
            <person name="Pisabarro A.G."/>
            <person name="Walton J.D."/>
            <person name="Blanchette R.A."/>
            <person name="Henrissat B."/>
            <person name="Martin F."/>
            <person name="Cullen D."/>
            <person name="Hibbett D.S."/>
            <person name="Grigoriev I.V."/>
        </authorList>
    </citation>
    <scope>NUCLEOTIDE SEQUENCE [LARGE SCALE GENOMIC DNA]</scope>
    <source>
        <strain evidence="3">FD-172 SS1</strain>
    </source>
</reference>
<organism evidence="2 3">
    <name type="scientific">Botryobasidium botryosum (strain FD-172 SS1)</name>
    <dbReference type="NCBI Taxonomy" id="930990"/>
    <lineage>
        <taxon>Eukaryota</taxon>
        <taxon>Fungi</taxon>
        <taxon>Dikarya</taxon>
        <taxon>Basidiomycota</taxon>
        <taxon>Agaricomycotina</taxon>
        <taxon>Agaricomycetes</taxon>
        <taxon>Cantharellales</taxon>
        <taxon>Botryobasidiaceae</taxon>
        <taxon>Botryobasidium</taxon>
    </lineage>
</organism>
<name>A0A067MSB1_BOTB1</name>
<dbReference type="Proteomes" id="UP000027195">
    <property type="component" value="Unassembled WGS sequence"/>
</dbReference>
<dbReference type="STRING" id="930990.A0A067MSB1"/>
<dbReference type="EMBL" id="KL198021">
    <property type="protein sequence ID" value="KDQ18489.1"/>
    <property type="molecule type" value="Genomic_DNA"/>
</dbReference>